<reference evidence="2" key="1">
    <citation type="submission" date="2022-11" db="UniProtKB">
        <authorList>
            <consortium name="WormBaseParasite"/>
        </authorList>
    </citation>
    <scope>IDENTIFICATION</scope>
</reference>
<name>A0A914V3I6_9BILA</name>
<organism evidence="1 2">
    <name type="scientific">Plectus sambesii</name>
    <dbReference type="NCBI Taxonomy" id="2011161"/>
    <lineage>
        <taxon>Eukaryota</taxon>
        <taxon>Metazoa</taxon>
        <taxon>Ecdysozoa</taxon>
        <taxon>Nematoda</taxon>
        <taxon>Chromadorea</taxon>
        <taxon>Plectida</taxon>
        <taxon>Plectina</taxon>
        <taxon>Plectoidea</taxon>
        <taxon>Plectidae</taxon>
        <taxon>Plectus</taxon>
    </lineage>
</organism>
<keyword evidence="1" id="KW-1185">Reference proteome</keyword>
<proteinExistence type="predicted"/>
<protein>
    <submittedName>
        <fullName evidence="2">Uncharacterized protein</fullName>
    </submittedName>
</protein>
<dbReference type="AlphaFoldDB" id="A0A914V3I6"/>
<sequence length="141" mass="15242">MSDGLSREQLRESFCGLIVGWAGRSLLGWAAFLRAAREDVLADRNVKSADGGCVRFGRSQVISALANVYVLPARCYLRRAPAAALIDCHIGIIIIRLAGRTSSARLTFFFASLCIPARELRRAAGHIREPAKTAAQVASVD</sequence>
<accession>A0A914V3I6</accession>
<dbReference type="WBParaSite" id="PSAMB.scaffold15062size1694.g36351.t1">
    <property type="protein sequence ID" value="PSAMB.scaffold15062size1694.g36351.t1"/>
    <property type="gene ID" value="PSAMB.scaffold15062size1694.g36351"/>
</dbReference>
<dbReference type="Proteomes" id="UP000887566">
    <property type="component" value="Unplaced"/>
</dbReference>
<evidence type="ECO:0000313" key="1">
    <source>
        <dbReference type="Proteomes" id="UP000887566"/>
    </source>
</evidence>
<evidence type="ECO:0000313" key="2">
    <source>
        <dbReference type="WBParaSite" id="PSAMB.scaffold15062size1694.g36351.t1"/>
    </source>
</evidence>